<dbReference type="Proteomes" id="UP000245391">
    <property type="component" value="Unassembled WGS sequence"/>
</dbReference>
<dbReference type="EMBL" id="QGNY01000007">
    <property type="protein sequence ID" value="PWS30369.1"/>
    <property type="molecule type" value="Genomic_DNA"/>
</dbReference>
<evidence type="ECO:0000256" key="5">
    <source>
        <dbReference type="SAM" id="SignalP"/>
    </source>
</evidence>
<dbReference type="InterPro" id="IPR013766">
    <property type="entry name" value="Thioredoxin_domain"/>
</dbReference>
<feature type="chain" id="PRO_5016292824" evidence="5">
    <location>
        <begin position="21"/>
        <end position="374"/>
    </location>
</feature>
<evidence type="ECO:0000256" key="2">
    <source>
        <dbReference type="ARBA" id="ARBA00022748"/>
    </source>
</evidence>
<evidence type="ECO:0000313" key="8">
    <source>
        <dbReference type="Proteomes" id="UP000245391"/>
    </source>
</evidence>
<evidence type="ECO:0000259" key="6">
    <source>
        <dbReference type="PROSITE" id="PS51352"/>
    </source>
</evidence>
<evidence type="ECO:0000256" key="1">
    <source>
        <dbReference type="ARBA" id="ARBA00004196"/>
    </source>
</evidence>
<keyword evidence="5" id="KW-0732">Signal</keyword>
<dbReference type="CDD" id="cd02966">
    <property type="entry name" value="TlpA_like_family"/>
    <property type="match status" value="1"/>
</dbReference>
<dbReference type="GO" id="GO:0016209">
    <property type="term" value="F:antioxidant activity"/>
    <property type="evidence" value="ECO:0007669"/>
    <property type="project" value="InterPro"/>
</dbReference>
<comment type="caution">
    <text evidence="7">The sequence shown here is derived from an EMBL/GenBank/DDBJ whole genome shotgun (WGS) entry which is preliminary data.</text>
</comment>
<dbReference type="InterPro" id="IPR017937">
    <property type="entry name" value="Thioredoxin_CS"/>
</dbReference>
<dbReference type="OrthoDB" id="750178at2"/>
<sequence>MKIKLIFGVLLAFSTATGFAQDKFTINGTIPQAGADKMILLNYVNSEGKNAKDSAIVKNGKFLISGTTAFGNKAYLTLMPIKREPKARNSDYTDFYLEKGNYTITGTDSLVNAKITGTKVQQDYLDYNVQTASLLAQFKEISARFAKVYYAKVKDTVTIKAIQAEARPVHAKIEAALDSFIFNHPDSYVTADLILANKMMVIDVVKFDPYYKVMSKRVLSSFAGKKITDKYMKAKQFAVGKVIDFTLPDSKGNEFKLSSLKGKYVLVDFWASWCVPCRAENPFLLKAYAELKDKNFEIVGVSLDDKRANWMNAVDSDKLPWTQVSDVKGFQTEVAVRFGITAIPQNVLLDPEGKVIAKDLRGEDVNKKIASFMK</sequence>
<dbReference type="InterPro" id="IPR000866">
    <property type="entry name" value="AhpC/TSA"/>
</dbReference>
<dbReference type="Pfam" id="PF00578">
    <property type="entry name" value="AhpC-TSA"/>
    <property type="match status" value="1"/>
</dbReference>
<keyword evidence="2" id="KW-0201">Cytochrome c-type biogenesis</keyword>
<feature type="domain" description="Thioredoxin" evidence="6">
    <location>
        <begin position="236"/>
        <end position="374"/>
    </location>
</feature>
<dbReference type="GO" id="GO:0030313">
    <property type="term" value="C:cell envelope"/>
    <property type="evidence" value="ECO:0007669"/>
    <property type="project" value="UniProtKB-SubCell"/>
</dbReference>
<dbReference type="Pfam" id="PF14289">
    <property type="entry name" value="DUF4369"/>
    <property type="match status" value="1"/>
</dbReference>
<protein>
    <submittedName>
        <fullName evidence="7">Alkyl hydroperoxide reductase</fullName>
    </submittedName>
</protein>
<dbReference type="InterPro" id="IPR036249">
    <property type="entry name" value="Thioredoxin-like_sf"/>
</dbReference>
<dbReference type="Gene3D" id="3.40.30.10">
    <property type="entry name" value="Glutaredoxin"/>
    <property type="match status" value="1"/>
</dbReference>
<dbReference type="RefSeq" id="WP_109931597.1">
    <property type="nucleotide sequence ID" value="NZ_QGNY01000007.1"/>
</dbReference>
<organism evidence="7 8">
    <name type="scientific">Pedobacter paludis</name>
    <dbReference type="NCBI Taxonomy" id="2203212"/>
    <lineage>
        <taxon>Bacteria</taxon>
        <taxon>Pseudomonadati</taxon>
        <taxon>Bacteroidota</taxon>
        <taxon>Sphingobacteriia</taxon>
        <taxon>Sphingobacteriales</taxon>
        <taxon>Sphingobacteriaceae</taxon>
        <taxon>Pedobacter</taxon>
    </lineage>
</organism>
<evidence type="ECO:0000256" key="4">
    <source>
        <dbReference type="ARBA" id="ARBA00023284"/>
    </source>
</evidence>
<dbReference type="InterPro" id="IPR025380">
    <property type="entry name" value="DUF4369"/>
</dbReference>
<evidence type="ECO:0000256" key="3">
    <source>
        <dbReference type="ARBA" id="ARBA00023157"/>
    </source>
</evidence>
<dbReference type="InterPro" id="IPR050553">
    <property type="entry name" value="Thioredoxin_ResA/DsbE_sf"/>
</dbReference>
<name>A0A317EXA1_9SPHI</name>
<keyword evidence="4" id="KW-0676">Redox-active center</keyword>
<dbReference type="PROSITE" id="PS51352">
    <property type="entry name" value="THIOREDOXIN_2"/>
    <property type="match status" value="1"/>
</dbReference>
<feature type="signal peptide" evidence="5">
    <location>
        <begin position="1"/>
        <end position="20"/>
    </location>
</feature>
<proteinExistence type="predicted"/>
<keyword evidence="3" id="KW-1015">Disulfide bond</keyword>
<dbReference type="GO" id="GO:0017004">
    <property type="term" value="P:cytochrome complex assembly"/>
    <property type="evidence" value="ECO:0007669"/>
    <property type="project" value="UniProtKB-KW"/>
</dbReference>
<dbReference type="GO" id="GO:0016491">
    <property type="term" value="F:oxidoreductase activity"/>
    <property type="evidence" value="ECO:0007669"/>
    <property type="project" value="InterPro"/>
</dbReference>
<comment type="subcellular location">
    <subcellularLocation>
        <location evidence="1">Cell envelope</location>
    </subcellularLocation>
</comment>
<dbReference type="PROSITE" id="PS00194">
    <property type="entry name" value="THIOREDOXIN_1"/>
    <property type="match status" value="1"/>
</dbReference>
<accession>A0A317EXA1</accession>
<dbReference type="AlphaFoldDB" id="A0A317EXA1"/>
<reference evidence="8" key="1">
    <citation type="submission" date="2018-05" db="EMBL/GenBank/DDBJ databases">
        <title>Pedobacter paludis sp. nov., isolated from wetland soil.</title>
        <authorList>
            <person name="Zhang Y."/>
        </authorList>
    </citation>
    <scope>NUCLEOTIDE SEQUENCE [LARGE SCALE GENOMIC DNA]</scope>
    <source>
        <strain evidence="8">R-8</strain>
    </source>
</reference>
<dbReference type="PANTHER" id="PTHR42852">
    <property type="entry name" value="THIOL:DISULFIDE INTERCHANGE PROTEIN DSBE"/>
    <property type="match status" value="1"/>
</dbReference>
<keyword evidence="8" id="KW-1185">Reference proteome</keyword>
<gene>
    <name evidence="7" type="ORF">DF947_18255</name>
</gene>
<dbReference type="SUPFAM" id="SSF52833">
    <property type="entry name" value="Thioredoxin-like"/>
    <property type="match status" value="1"/>
</dbReference>
<evidence type="ECO:0000313" key="7">
    <source>
        <dbReference type="EMBL" id="PWS30369.1"/>
    </source>
</evidence>
<dbReference type="PANTHER" id="PTHR42852:SF6">
    <property type="entry name" value="THIOL:DISULFIDE INTERCHANGE PROTEIN DSBE"/>
    <property type="match status" value="1"/>
</dbReference>